<protein>
    <submittedName>
        <fullName evidence="1">Uncharacterized protein</fullName>
    </submittedName>
</protein>
<reference evidence="2" key="1">
    <citation type="submission" date="2024-07" db="EMBL/GenBank/DDBJ databases">
        <title>Two chromosome-level genome assemblies of Korean endemic species Abeliophyllum distichum and Forsythia ovata (Oleaceae).</title>
        <authorList>
            <person name="Jang H."/>
        </authorList>
    </citation>
    <scope>NUCLEOTIDE SEQUENCE [LARGE SCALE GENOMIC DNA]</scope>
</reference>
<dbReference type="EMBL" id="JBFOLJ010000011">
    <property type="protein sequence ID" value="KAL2495757.1"/>
    <property type="molecule type" value="Genomic_DNA"/>
</dbReference>
<sequence>MAAAESCPDFLQHLLVLFGSEIRHLINLEMMIVLQERSTKEILNIELHNTAISIKAPLLSVVLKVGGCLNAQMVQIHVPLNGIENYAAIKSIRWDFRYEKYIGGLVATFQKGIHAVFRRCKQIISLLSCIPDSTFIEASRASMAKRFQ</sequence>
<comment type="caution">
    <text evidence="1">The sequence shown here is derived from an EMBL/GenBank/DDBJ whole genome shotgun (WGS) entry which is preliminary data.</text>
</comment>
<name>A0ABD1S7L6_9LAMI</name>
<dbReference type="Proteomes" id="UP001604277">
    <property type="component" value="Unassembled WGS sequence"/>
</dbReference>
<gene>
    <name evidence="1" type="ORF">Fot_39514</name>
</gene>
<keyword evidence="2" id="KW-1185">Reference proteome</keyword>
<organism evidence="1 2">
    <name type="scientific">Forsythia ovata</name>
    <dbReference type="NCBI Taxonomy" id="205694"/>
    <lineage>
        <taxon>Eukaryota</taxon>
        <taxon>Viridiplantae</taxon>
        <taxon>Streptophyta</taxon>
        <taxon>Embryophyta</taxon>
        <taxon>Tracheophyta</taxon>
        <taxon>Spermatophyta</taxon>
        <taxon>Magnoliopsida</taxon>
        <taxon>eudicotyledons</taxon>
        <taxon>Gunneridae</taxon>
        <taxon>Pentapetalae</taxon>
        <taxon>asterids</taxon>
        <taxon>lamiids</taxon>
        <taxon>Lamiales</taxon>
        <taxon>Oleaceae</taxon>
        <taxon>Forsythieae</taxon>
        <taxon>Forsythia</taxon>
    </lineage>
</organism>
<evidence type="ECO:0000313" key="2">
    <source>
        <dbReference type="Proteomes" id="UP001604277"/>
    </source>
</evidence>
<evidence type="ECO:0000313" key="1">
    <source>
        <dbReference type="EMBL" id="KAL2495757.1"/>
    </source>
</evidence>
<proteinExistence type="predicted"/>
<dbReference type="AlphaFoldDB" id="A0ABD1S7L6"/>
<accession>A0ABD1S7L6</accession>